<dbReference type="PANTHER" id="PTHR46915:SF2">
    <property type="entry name" value="UBIQUITIN-LIKE PROTEASE 4"/>
    <property type="match status" value="1"/>
</dbReference>
<comment type="similarity">
    <text evidence="1">Belongs to the peptidase C48 family.</text>
</comment>
<dbReference type="GO" id="GO:0019783">
    <property type="term" value="F:ubiquitin-like protein peptidase activity"/>
    <property type="evidence" value="ECO:0007669"/>
    <property type="project" value="UniProtKB-ARBA"/>
</dbReference>
<dbReference type="Proteomes" id="UP000195602">
    <property type="component" value="Unassembled WGS sequence"/>
</dbReference>
<evidence type="ECO:0000259" key="6">
    <source>
        <dbReference type="PROSITE" id="PS50600"/>
    </source>
</evidence>
<dbReference type="Pfam" id="PF02902">
    <property type="entry name" value="Peptidase_C48"/>
    <property type="match status" value="1"/>
</dbReference>
<dbReference type="GO" id="GO:0016926">
    <property type="term" value="P:protein desumoylation"/>
    <property type="evidence" value="ECO:0007669"/>
    <property type="project" value="UniProtKB-ARBA"/>
</dbReference>
<evidence type="ECO:0000256" key="5">
    <source>
        <dbReference type="SAM" id="MobiDB-lite"/>
    </source>
</evidence>
<accession>A0AA91T198</accession>
<dbReference type="GO" id="GO:0006508">
    <property type="term" value="P:proteolysis"/>
    <property type="evidence" value="ECO:0007669"/>
    <property type="project" value="UniProtKB-KW"/>
</dbReference>
<dbReference type="SUPFAM" id="SSF54001">
    <property type="entry name" value="Cysteine proteinases"/>
    <property type="match status" value="1"/>
</dbReference>
<evidence type="ECO:0000256" key="1">
    <source>
        <dbReference type="ARBA" id="ARBA00005234"/>
    </source>
</evidence>
<dbReference type="PANTHER" id="PTHR46915">
    <property type="entry name" value="UBIQUITIN-LIKE PROTEASE 4-RELATED"/>
    <property type="match status" value="1"/>
</dbReference>
<dbReference type="EMBL" id="LYUB02000010">
    <property type="protein sequence ID" value="OVF08029.1"/>
    <property type="molecule type" value="Genomic_DNA"/>
</dbReference>
<feature type="region of interest" description="Disordered" evidence="5">
    <location>
        <begin position="586"/>
        <end position="642"/>
    </location>
</feature>
<feature type="domain" description="Ubiquitin-like protease family profile" evidence="6">
    <location>
        <begin position="310"/>
        <end position="513"/>
    </location>
</feature>
<dbReference type="PROSITE" id="PS50600">
    <property type="entry name" value="ULP_PROTEASE"/>
    <property type="match status" value="1"/>
</dbReference>
<dbReference type="InterPro" id="IPR003653">
    <property type="entry name" value="Peptidase_C48_C"/>
</dbReference>
<feature type="region of interest" description="Disordered" evidence="5">
    <location>
        <begin position="897"/>
        <end position="957"/>
    </location>
</feature>
<comment type="caution">
    <text evidence="7">The sequence shown here is derived from an EMBL/GenBank/DDBJ whole genome shotgun (WGS) entry which is preliminary data.</text>
</comment>
<evidence type="ECO:0000256" key="2">
    <source>
        <dbReference type="ARBA" id="ARBA00022670"/>
    </source>
</evidence>
<feature type="compositionally biased region" description="Basic and acidic residues" evidence="5">
    <location>
        <begin position="587"/>
        <end position="598"/>
    </location>
</feature>
<evidence type="ECO:0000313" key="8">
    <source>
        <dbReference type="Proteomes" id="UP000195602"/>
    </source>
</evidence>
<gene>
    <name evidence="7" type="ORF">A9F13_10g01749</name>
</gene>
<feature type="compositionally biased region" description="Basic and acidic residues" evidence="5">
    <location>
        <begin position="793"/>
        <end position="835"/>
    </location>
</feature>
<evidence type="ECO:0000313" key="7">
    <source>
        <dbReference type="EMBL" id="OVF08029.1"/>
    </source>
</evidence>
<feature type="compositionally biased region" description="Basic and acidic residues" evidence="5">
    <location>
        <begin position="916"/>
        <end position="938"/>
    </location>
</feature>
<dbReference type="AlphaFoldDB" id="A0AA91T198"/>
<evidence type="ECO:0000256" key="3">
    <source>
        <dbReference type="ARBA" id="ARBA00022801"/>
    </source>
</evidence>
<dbReference type="InterPro" id="IPR038765">
    <property type="entry name" value="Papain-like_cys_pep_sf"/>
</dbReference>
<feature type="region of interest" description="Disordered" evidence="5">
    <location>
        <begin position="266"/>
        <end position="286"/>
    </location>
</feature>
<feature type="region of interest" description="Disordered" evidence="5">
    <location>
        <begin position="784"/>
        <end position="840"/>
    </location>
</feature>
<reference evidence="7 8" key="1">
    <citation type="submission" date="2017-04" db="EMBL/GenBank/DDBJ databases">
        <title>Draft genome of the yeast Clavispora lusitaniae type strain CBS 6936.</title>
        <authorList>
            <person name="Durrens P."/>
            <person name="Klopp C."/>
            <person name="Biteau N."/>
            <person name="Fitton-Ouhabi V."/>
            <person name="Dementhon K."/>
            <person name="Accoceberry I."/>
            <person name="Sherman D.J."/>
            <person name="Noel T."/>
        </authorList>
    </citation>
    <scope>NUCLEOTIDE SEQUENCE [LARGE SCALE GENOMIC DNA]</scope>
    <source>
        <strain evidence="7 8">CBS 6936</strain>
    </source>
</reference>
<evidence type="ECO:0000256" key="4">
    <source>
        <dbReference type="ARBA" id="ARBA00022807"/>
    </source>
</evidence>
<feature type="region of interest" description="Disordered" evidence="5">
    <location>
        <begin position="1"/>
        <end position="21"/>
    </location>
</feature>
<protein>
    <recommendedName>
        <fullName evidence="6">Ubiquitin-like protease family profile domain-containing protein</fullName>
    </recommendedName>
</protein>
<name>A0AA91T198_CLALS</name>
<feature type="compositionally biased region" description="Acidic residues" evidence="5">
    <location>
        <begin position="273"/>
        <end position="286"/>
    </location>
</feature>
<keyword evidence="3" id="KW-0378">Hydrolase</keyword>
<feature type="compositionally biased region" description="Polar residues" evidence="5">
    <location>
        <begin position="613"/>
        <end position="623"/>
    </location>
</feature>
<dbReference type="KEGG" id="clus:A9F13_10g01749"/>
<dbReference type="Gene3D" id="3.40.395.10">
    <property type="entry name" value="Adenoviral Proteinase, Chain A"/>
    <property type="match status" value="1"/>
</dbReference>
<dbReference type="GO" id="GO:0008234">
    <property type="term" value="F:cysteine-type peptidase activity"/>
    <property type="evidence" value="ECO:0007669"/>
    <property type="project" value="UniProtKB-KW"/>
</dbReference>
<keyword evidence="4" id="KW-0788">Thiol protease</keyword>
<keyword evidence="2" id="KW-0645">Protease</keyword>
<proteinExistence type="inferred from homology"/>
<organism evidence="7 8">
    <name type="scientific">Clavispora lusitaniae</name>
    <name type="common">Candida lusitaniae</name>
    <dbReference type="NCBI Taxonomy" id="36911"/>
    <lineage>
        <taxon>Eukaryota</taxon>
        <taxon>Fungi</taxon>
        <taxon>Dikarya</taxon>
        <taxon>Ascomycota</taxon>
        <taxon>Saccharomycotina</taxon>
        <taxon>Pichiomycetes</taxon>
        <taxon>Metschnikowiaceae</taxon>
        <taxon>Clavispora</taxon>
    </lineage>
</organism>
<sequence>MSLRKDFSSLRKQRYSGTSPRNSLIGPVHKIVIPTDDVNAGALYVMNPSNPSEMVRSQDVRTCFFLPIAILDSGLGEVSKISLGVSKVDYNLNLIEASSEGKIRLRVSTTEEYIYFVKGKAFLDKMAIPKDAIRKIACNEDCSKLLIVLEKRFGFFFVEFTKPYAKFIEFLASWLDNKLKVLPEEDVMSLHDLCIKRRQDLQKDPQLYEVVTSDPTSENLKDDSDNILRNGLPTELSDPNIATQKVYMGRKTRAVTKLLQEDPEMSFQADNTGEFDEDDNSADEDEPVIQETPAPFDPPLKHTLTNGKKFIVAFNDFKTLYNNDWINDTLIDFFIAYEIDKAVNEFKSVDESNVYAFNSFFFTKLMSKAEDQEVPDYYENIKRWLSKVDLMSYEAIIMPINEHLHWYCCIIKNLPKLLRYAKRAQKRKARGLENEKDSPHNSEIVAEIFVFDSLRQTHPNIVSPLKTLIAEYCRDKHGVEIDTDSIRMVTARVPRQRNFNDCGIHVIYNVRKWLREPSVCEKMWKKFAKNQKNYFSGSERSGLRKTFIDILLDLHSKQPSSSEDASAASPDEHASDDEIELISYHSSKPEEAPPKDANETNSQEAESNDKPQDSPSSTPNGANKETIMRKPSSEQLGIESSAKEKVECIEAVEKSPVANTIRTLDPRVVGTEIPQTESFESNEGGIVYQIEHPQIRRLCMKMRLKPHTIKFLNEFFEDHSKAYNEDKQKTISEFVSNYNYFNPQIEVKQCELLIKRFKETLQGPMAPVDEPFVIEEVEESGEELNRSVSDLRISSDEPKRRKGNTERSTPEATKRFMRETDVKQCSPRLKERSPKTDASLSLSDAAVDILEDEVQIVSEKAYTSPGRQMRSRLSRRPKNLIQSNLEKLQGKSQTFMSIKGTASPPRKNTVVTVPDDESKLQDKDGNGRTNSTRDKVNTRSELLGPKRRRVQSSNEPL</sequence>